<dbReference type="InterPro" id="IPR038582">
    <property type="entry name" value="Ribosomal_eS31_euk-type_sf"/>
</dbReference>
<dbReference type="InterPro" id="IPR002906">
    <property type="entry name" value="Ribosomal_eS31"/>
</dbReference>
<keyword evidence="9" id="KW-1185">Reference proteome</keyword>
<dbReference type="Gene3D" id="3.10.20.90">
    <property type="entry name" value="Phosphatidylinositol 3-kinase Catalytic Subunit, Chain A, domain 1"/>
    <property type="match status" value="1"/>
</dbReference>
<dbReference type="FunCoup" id="Q5CQW0">
    <property type="interactions" value="202"/>
</dbReference>
<dbReference type="SMART" id="SM01402">
    <property type="entry name" value="Ribosomal_S27"/>
    <property type="match status" value="1"/>
</dbReference>
<dbReference type="InParanoid" id="Q5CQW0"/>
<dbReference type="PROSITE" id="PS50053">
    <property type="entry name" value="UBIQUITIN_2"/>
    <property type="match status" value="1"/>
</dbReference>
<evidence type="ECO:0000256" key="3">
    <source>
        <dbReference type="ARBA" id="ARBA00022499"/>
    </source>
</evidence>
<dbReference type="SUPFAM" id="SSF54236">
    <property type="entry name" value="Ubiquitin-like"/>
    <property type="match status" value="1"/>
</dbReference>
<comment type="caution">
    <text evidence="8">The sequence shown here is derived from an EMBL/GenBank/DDBJ whole genome shotgun (WGS) entry which is preliminary data.</text>
</comment>
<comment type="similarity">
    <text evidence="2">In the C-terminal section; belongs to the eukaryotic ribosomal protein eS31 family.</text>
</comment>
<evidence type="ECO:0000256" key="6">
    <source>
        <dbReference type="ARBA" id="ARBA00023274"/>
    </source>
</evidence>
<dbReference type="GO" id="GO:0006412">
    <property type="term" value="P:translation"/>
    <property type="evidence" value="ECO:0007669"/>
    <property type="project" value="InterPro"/>
</dbReference>
<dbReference type="STRING" id="353152.Q5CQW0"/>
<feature type="non-terminal residue" evidence="8">
    <location>
        <position position="1"/>
    </location>
</feature>
<dbReference type="Pfam" id="PF01599">
    <property type="entry name" value="Ribosomal_S27"/>
    <property type="match status" value="1"/>
</dbReference>
<keyword evidence="4" id="KW-0862">Zinc</keyword>
<dbReference type="GO" id="GO:1990904">
    <property type="term" value="C:ribonucleoprotein complex"/>
    <property type="evidence" value="ECO:0007669"/>
    <property type="project" value="UniProtKB-KW"/>
</dbReference>
<evidence type="ECO:0000256" key="1">
    <source>
        <dbReference type="ARBA" id="ARBA00008373"/>
    </source>
</evidence>
<dbReference type="GeneID" id="3372969"/>
<keyword evidence="3" id="KW-1017">Isopeptide bond</keyword>
<dbReference type="OrthoDB" id="1649877at2759"/>
<protein>
    <submittedName>
        <fullName evidence="8">Ribosomal protein S27a, ubiquitin plus zincribbon, UB13p</fullName>
    </submittedName>
</protein>
<reference evidence="8 9" key="1">
    <citation type="journal article" date="2004" name="Science">
        <title>Complete genome sequence of the apicomplexan, Cryptosporidium parvum.</title>
        <authorList>
            <person name="Abrahamsen M.S."/>
            <person name="Templeton T.J."/>
            <person name="Enomoto S."/>
            <person name="Abrahante J.E."/>
            <person name="Zhu G."/>
            <person name="Lancto C.A."/>
            <person name="Deng M."/>
            <person name="Liu C."/>
            <person name="Widmer G."/>
            <person name="Tzipori S."/>
            <person name="Buck G.A."/>
            <person name="Xu P."/>
            <person name="Bankier A.T."/>
            <person name="Dear P.H."/>
            <person name="Konfortov B.A."/>
            <person name="Spriggs H.F."/>
            <person name="Iyer L."/>
            <person name="Anantharaman V."/>
            <person name="Aravind L."/>
            <person name="Kapur V."/>
        </authorList>
    </citation>
    <scope>NUCLEOTIDE SEQUENCE [LARGE SCALE GENOMIC DNA]</scope>
    <source>
        <strain evidence="9">Iowa II</strain>
    </source>
</reference>
<dbReference type="AlphaFoldDB" id="Q5CQW0"/>
<dbReference type="SUPFAM" id="SSF57829">
    <property type="entry name" value="Zn-binding ribosomal proteins"/>
    <property type="match status" value="1"/>
</dbReference>
<evidence type="ECO:0000313" key="8">
    <source>
        <dbReference type="EMBL" id="EAK87925.1"/>
    </source>
</evidence>
<dbReference type="EMBL" id="AAEE01000008">
    <property type="protein sequence ID" value="EAK87925.1"/>
    <property type="molecule type" value="Genomic_DNA"/>
</dbReference>
<dbReference type="GO" id="GO:0003735">
    <property type="term" value="F:structural constituent of ribosome"/>
    <property type="evidence" value="ECO:0007669"/>
    <property type="project" value="InterPro"/>
</dbReference>
<evidence type="ECO:0000259" key="7">
    <source>
        <dbReference type="PROSITE" id="PS50053"/>
    </source>
</evidence>
<dbReference type="GO" id="GO:0005840">
    <property type="term" value="C:ribosome"/>
    <property type="evidence" value="ECO:0007669"/>
    <property type="project" value="UniProtKB-KW"/>
</dbReference>
<dbReference type="NCBIfam" id="NF001669">
    <property type="entry name" value="PRK00432.1"/>
    <property type="match status" value="1"/>
</dbReference>
<dbReference type="KEGG" id="cpv:cgd4_3080"/>
<dbReference type="RefSeq" id="XP_625892.1">
    <property type="nucleotide sequence ID" value="XM_625892.1"/>
</dbReference>
<evidence type="ECO:0000313" key="9">
    <source>
        <dbReference type="Proteomes" id="UP000006726"/>
    </source>
</evidence>
<sequence length="159" mass="17867">LSKMQIFFRYGLGNTRSLEVDPTMSVKELRHIISEFSGISIDSQCISYGFGILDEFETLEQAGISDYSTLYVSEAMLGGAKKKKKNFTKPKKIKHKKKKVKLAVLKYYKVDGDKVVKLRRECPAETCGAGVFMAQHFNRTSCGRCGLTYFPSKGDEGKN</sequence>
<keyword evidence="5 8" id="KW-0689">Ribosomal protein</keyword>
<organism evidence="8 9">
    <name type="scientific">Cryptosporidium parvum (strain Iowa II)</name>
    <dbReference type="NCBI Taxonomy" id="353152"/>
    <lineage>
        <taxon>Eukaryota</taxon>
        <taxon>Sar</taxon>
        <taxon>Alveolata</taxon>
        <taxon>Apicomplexa</taxon>
        <taxon>Conoidasida</taxon>
        <taxon>Coccidia</taxon>
        <taxon>Eucoccidiorida</taxon>
        <taxon>Eimeriorina</taxon>
        <taxon>Cryptosporidiidae</taxon>
        <taxon>Cryptosporidium</taxon>
    </lineage>
</organism>
<dbReference type="InterPro" id="IPR011332">
    <property type="entry name" value="Ribosomal_zn-bd"/>
</dbReference>
<keyword evidence="6" id="KW-0687">Ribonucleoprotein</keyword>
<dbReference type="OMA" id="HANRHYC"/>
<evidence type="ECO:0000256" key="2">
    <source>
        <dbReference type="ARBA" id="ARBA00009891"/>
    </source>
</evidence>
<dbReference type="InterPro" id="IPR000626">
    <property type="entry name" value="Ubiquitin-like_dom"/>
</dbReference>
<feature type="domain" description="Ubiquitin-like" evidence="7">
    <location>
        <begin position="4"/>
        <end position="79"/>
    </location>
</feature>
<evidence type="ECO:0000256" key="4">
    <source>
        <dbReference type="ARBA" id="ARBA00022833"/>
    </source>
</evidence>
<name>Q5CQW0_CRYPI</name>
<evidence type="ECO:0000256" key="5">
    <source>
        <dbReference type="ARBA" id="ARBA00022980"/>
    </source>
</evidence>
<comment type="similarity">
    <text evidence="1">In the N-terminal section; belongs to the ubiquitin family.</text>
</comment>
<dbReference type="Gene3D" id="6.20.50.150">
    <property type="match status" value="1"/>
</dbReference>
<proteinExistence type="inferred from homology"/>
<gene>
    <name evidence="8" type="ORF">cgd4_3080</name>
</gene>
<dbReference type="Proteomes" id="UP000006726">
    <property type="component" value="Chromosome 4"/>
</dbReference>
<accession>Q5CQW0</accession>
<dbReference type="InterPro" id="IPR029071">
    <property type="entry name" value="Ubiquitin-like_domsf"/>
</dbReference>
<dbReference type="Pfam" id="PF00240">
    <property type="entry name" value="ubiquitin"/>
    <property type="match status" value="1"/>
</dbReference>